<dbReference type="Pfam" id="PF10474">
    <property type="entry name" value="Syndetin_C"/>
    <property type="match status" value="1"/>
</dbReference>
<evidence type="ECO:0000256" key="2">
    <source>
        <dbReference type="ARBA" id="ARBA00022927"/>
    </source>
</evidence>
<evidence type="ECO:0000259" key="6">
    <source>
        <dbReference type="Pfam" id="PF10475"/>
    </source>
</evidence>
<feature type="compositionally biased region" description="Acidic residues" evidence="4">
    <location>
        <begin position="588"/>
        <end position="599"/>
    </location>
</feature>
<dbReference type="GO" id="GO:0032456">
    <property type="term" value="P:endocytic recycling"/>
    <property type="evidence" value="ECO:0007669"/>
    <property type="project" value="InterPro"/>
</dbReference>
<organism evidence="7 8">
    <name type="scientific">Galendromus occidentalis</name>
    <name type="common">western predatory mite</name>
    <dbReference type="NCBI Taxonomy" id="34638"/>
    <lineage>
        <taxon>Eukaryota</taxon>
        <taxon>Metazoa</taxon>
        <taxon>Ecdysozoa</taxon>
        <taxon>Arthropoda</taxon>
        <taxon>Chelicerata</taxon>
        <taxon>Arachnida</taxon>
        <taxon>Acari</taxon>
        <taxon>Parasitiformes</taxon>
        <taxon>Mesostigmata</taxon>
        <taxon>Gamasina</taxon>
        <taxon>Phytoseioidea</taxon>
        <taxon>Phytoseiidae</taxon>
        <taxon>Typhlodrominae</taxon>
        <taxon>Galendromus</taxon>
    </lineage>
</organism>
<dbReference type="GO" id="GO:0000149">
    <property type="term" value="F:SNARE binding"/>
    <property type="evidence" value="ECO:0007669"/>
    <property type="project" value="TreeGrafter"/>
</dbReference>
<name>A0AAJ6QVT2_9ACAR</name>
<dbReference type="GO" id="GO:0005829">
    <property type="term" value="C:cytosol"/>
    <property type="evidence" value="ECO:0007669"/>
    <property type="project" value="GOC"/>
</dbReference>
<proteinExistence type="predicted"/>
<dbReference type="Pfam" id="PF10475">
    <property type="entry name" value="Vps54_N"/>
    <property type="match status" value="1"/>
</dbReference>
<dbReference type="InterPro" id="IPR019515">
    <property type="entry name" value="VPS54_N"/>
</dbReference>
<accession>A0AAJ6QVT2</accession>
<keyword evidence="2" id="KW-0653">Protein transport</keyword>
<evidence type="ECO:0000256" key="3">
    <source>
        <dbReference type="ARBA" id="ARBA00023054"/>
    </source>
</evidence>
<reference evidence="8" key="1">
    <citation type="submission" date="2025-08" db="UniProtKB">
        <authorList>
            <consortium name="RefSeq"/>
        </authorList>
    </citation>
    <scope>IDENTIFICATION</scope>
</reference>
<dbReference type="InterPro" id="IPR019514">
    <property type="entry name" value="Syndetin_C"/>
</dbReference>
<evidence type="ECO:0000313" key="7">
    <source>
        <dbReference type="Proteomes" id="UP000694867"/>
    </source>
</evidence>
<feature type="region of interest" description="Disordered" evidence="4">
    <location>
        <begin position="584"/>
        <end position="604"/>
    </location>
</feature>
<keyword evidence="3" id="KW-0175">Coiled coil</keyword>
<dbReference type="RefSeq" id="XP_003747387.2">
    <property type="nucleotide sequence ID" value="XM_003747339.2"/>
</dbReference>
<dbReference type="AlphaFoldDB" id="A0AAJ6QVT2"/>
<dbReference type="GO" id="GO:0042147">
    <property type="term" value="P:retrograde transport, endosome to Golgi"/>
    <property type="evidence" value="ECO:0007669"/>
    <property type="project" value="InterPro"/>
</dbReference>
<evidence type="ECO:0000313" key="8">
    <source>
        <dbReference type="RefSeq" id="XP_003747387.2"/>
    </source>
</evidence>
<protein>
    <submittedName>
        <fullName evidence="8">Syndetin</fullName>
    </submittedName>
</protein>
<feature type="domain" description="Vacuolar protein sorting-associated protein 54 N-terminal" evidence="6">
    <location>
        <begin position="72"/>
        <end position="355"/>
    </location>
</feature>
<dbReference type="GO" id="GO:0015031">
    <property type="term" value="P:protein transport"/>
    <property type="evidence" value="ECO:0007669"/>
    <property type="project" value="UniProtKB-KW"/>
</dbReference>
<gene>
    <name evidence="8" type="primary">LOC100901606</name>
</gene>
<dbReference type="PANTHER" id="PTHR13258">
    <property type="entry name" value="SYNDETIN"/>
    <property type="match status" value="1"/>
</dbReference>
<dbReference type="GO" id="GO:1990745">
    <property type="term" value="C:EARP complex"/>
    <property type="evidence" value="ECO:0007669"/>
    <property type="project" value="InterPro"/>
</dbReference>
<dbReference type="Proteomes" id="UP000694867">
    <property type="component" value="Unplaced"/>
</dbReference>
<feature type="domain" description="Syndetin C-terminal" evidence="5">
    <location>
        <begin position="713"/>
        <end position="938"/>
    </location>
</feature>
<dbReference type="CTD" id="55610"/>
<evidence type="ECO:0000256" key="4">
    <source>
        <dbReference type="SAM" id="MobiDB-lite"/>
    </source>
</evidence>
<dbReference type="GeneID" id="100901606"/>
<feature type="region of interest" description="Disordered" evidence="4">
    <location>
        <begin position="380"/>
        <end position="426"/>
    </location>
</feature>
<evidence type="ECO:0000256" key="1">
    <source>
        <dbReference type="ARBA" id="ARBA00022448"/>
    </source>
</evidence>
<dbReference type="InterPro" id="IPR040047">
    <property type="entry name" value="VPS50"/>
</dbReference>
<dbReference type="KEGG" id="goe:100901606"/>
<keyword evidence="1" id="KW-0813">Transport</keyword>
<dbReference type="PANTHER" id="PTHR13258:SF0">
    <property type="entry name" value="SYNDETIN"/>
    <property type="match status" value="1"/>
</dbReference>
<sequence length="950" mass="109201">MELGRRLKEAVKPLQKSPLVQEIQEKFHQLRSPNSEERVERIDTNYLQDTIVPQRVALKNALKDPAVEEALLESIDPSYYNEDFDGSLFELRRLPENSQPELVNINRQVLEKQLAVVTKKVYDLILGKQSEYSEEIVHVVELQEKLTACLGQCVDARKALGRTQDDFTLQNMRVLRCTRWRNLLMDTLSKLSVIKTLQQTDIRLYELLEMSEYPAAIRLLLECRKALQDYQQFDCMKQLSLKFERTLEKTEHQLDLALSKICLEYNEEVYIKLSLAFTLMGKGPNILNQLLMHYTTTIHNLSLVLVAKYGNGEPGKKQYQDLCGMVNEEKYSECLRELARAFFKLMVSYRQVLEYHERTAKDEDSEKLSDDECEMVNGDSALEKSSTPSPAPGAVRHPLADSDDDQSRSGSSSVNSTPVKERVGEKSLARQKLRNGLHRLWLDMQQKFKVLLSSFCWQTIAEFDKFIAVLNITKVMIQVGEVFCEQSQCSADLETSAEDQCLRYFYSYHGQSLATLKTYLEHESWELMPVRDSFSLDNLHEFCFLQSTKEPSATLRSIPDREIVFSPEAQDPFESELPRVPSDLDNSIFEDEGEDDEEDERKTHTHRFPRHAMTNTSLTIFRLLGRYLNMIAALGGGQVVTAQGLSSVINLFEFYLHTIFVHFASENTENFPWCLSPSSRRTLLRIGESLVESIDAKTPLPALTPLQDGSFNMFNMRKRVAACESLTFLSAQLQLLLPQVDPQMAEKLDQFTADIECAQEMYHSVYLAVPSRFLNLPQLLDGMFSVNWDLKDIQTQHSPYVDSLLTQLVILEETLYESSMPEGVIRNYWIVTLRLCSQAFIEGFSSAKKCSNAGRALMQLDLQQFLSKVERMRVKMKPIPDQALVESLVRAYYLIDKPLEDWLLQNMQYYSKKQLTGLLNSMSHLNRKSRQNLIQMIEELLGSPSRGNRV</sequence>
<evidence type="ECO:0000259" key="5">
    <source>
        <dbReference type="Pfam" id="PF10474"/>
    </source>
</evidence>
<keyword evidence="7" id="KW-1185">Reference proteome</keyword>